<dbReference type="PANTHER" id="PTHR31865:SF1">
    <property type="entry name" value="INSERTASE, PUTATIVE (DUF1685)-RELATED"/>
    <property type="match status" value="1"/>
</dbReference>
<dbReference type="OrthoDB" id="641808at2759"/>
<organism evidence="2 3">
    <name type="scientific">Vanilla planifolia</name>
    <name type="common">Vanilla</name>
    <dbReference type="NCBI Taxonomy" id="51239"/>
    <lineage>
        <taxon>Eukaryota</taxon>
        <taxon>Viridiplantae</taxon>
        <taxon>Streptophyta</taxon>
        <taxon>Embryophyta</taxon>
        <taxon>Tracheophyta</taxon>
        <taxon>Spermatophyta</taxon>
        <taxon>Magnoliopsida</taxon>
        <taxon>Liliopsida</taxon>
        <taxon>Asparagales</taxon>
        <taxon>Orchidaceae</taxon>
        <taxon>Vanilloideae</taxon>
        <taxon>Vanilleae</taxon>
        <taxon>Vanilla</taxon>
    </lineage>
</organism>
<dbReference type="EMBL" id="JADCNM010000005">
    <property type="protein sequence ID" value="KAG0482618.1"/>
    <property type="molecule type" value="Genomic_DNA"/>
</dbReference>
<evidence type="ECO:0000313" key="3">
    <source>
        <dbReference type="Proteomes" id="UP000639772"/>
    </source>
</evidence>
<name>A0A835V2S5_VANPL</name>
<gene>
    <name evidence="2" type="ORF">HPP92_010702</name>
</gene>
<sequence length="149" mass="16754">MLRQNPLLKQRSWSPESDYEESWQRRKSLYRDRRARRSLSVTDEDIEELRGFLDLGLAFGDRPPDCSDGAKRLSEALPALDLYFAVRQAYNKSTAGSNSSESASPSSSDASLAESPLSVFSISQSDSPKERQAGIRRWARLVALAARER</sequence>
<dbReference type="PANTHER" id="PTHR31865">
    <property type="entry name" value="OSJNBA0071G03.3 PROTEIN"/>
    <property type="match status" value="1"/>
</dbReference>
<dbReference type="Proteomes" id="UP000639772">
    <property type="component" value="Unassembled WGS sequence"/>
</dbReference>
<protein>
    <submittedName>
        <fullName evidence="2">Uncharacterized protein</fullName>
    </submittedName>
</protein>
<dbReference type="Pfam" id="PF07939">
    <property type="entry name" value="DUF1685"/>
    <property type="match status" value="1"/>
</dbReference>
<dbReference type="AlphaFoldDB" id="A0A835V2S5"/>
<dbReference type="InterPro" id="IPR012881">
    <property type="entry name" value="DUF1685"/>
</dbReference>
<reference evidence="2 3" key="1">
    <citation type="journal article" date="2020" name="Nat. Food">
        <title>A phased Vanilla planifolia genome enables genetic improvement of flavour and production.</title>
        <authorList>
            <person name="Hasing T."/>
            <person name="Tang H."/>
            <person name="Brym M."/>
            <person name="Khazi F."/>
            <person name="Huang T."/>
            <person name="Chambers A.H."/>
        </authorList>
    </citation>
    <scope>NUCLEOTIDE SEQUENCE [LARGE SCALE GENOMIC DNA]</scope>
    <source>
        <tissue evidence="2">Leaf</tissue>
    </source>
</reference>
<accession>A0A835V2S5</accession>
<comment type="caution">
    <text evidence="2">The sequence shown here is derived from an EMBL/GenBank/DDBJ whole genome shotgun (WGS) entry which is preliminary data.</text>
</comment>
<proteinExistence type="predicted"/>
<feature type="region of interest" description="Disordered" evidence="1">
    <location>
        <begin position="1"/>
        <end position="25"/>
    </location>
</feature>
<evidence type="ECO:0000256" key="1">
    <source>
        <dbReference type="SAM" id="MobiDB-lite"/>
    </source>
</evidence>
<evidence type="ECO:0000313" key="2">
    <source>
        <dbReference type="EMBL" id="KAG0482618.1"/>
    </source>
</evidence>